<dbReference type="Proteomes" id="UP000612680">
    <property type="component" value="Chromosome"/>
</dbReference>
<feature type="signal peptide" evidence="1">
    <location>
        <begin position="1"/>
        <end position="18"/>
    </location>
</feature>
<protein>
    <recommendedName>
        <fullName evidence="4">Lipocalin-like domain-containing protein</fullName>
    </recommendedName>
</protein>
<evidence type="ECO:0000256" key="1">
    <source>
        <dbReference type="SAM" id="SignalP"/>
    </source>
</evidence>
<dbReference type="RefSeq" id="WP_204663662.1">
    <property type="nucleotide sequence ID" value="NZ_CP056775.1"/>
</dbReference>
<name>A0ABX7I6H5_9BACT</name>
<feature type="chain" id="PRO_5046562776" description="Lipocalin-like domain-containing protein" evidence="1">
    <location>
        <begin position="19"/>
        <end position="138"/>
    </location>
</feature>
<evidence type="ECO:0000313" key="3">
    <source>
        <dbReference type="Proteomes" id="UP000612680"/>
    </source>
</evidence>
<gene>
    <name evidence="2" type="ORF">HWI92_10995</name>
</gene>
<keyword evidence="3" id="KW-1185">Reference proteome</keyword>
<evidence type="ECO:0000313" key="2">
    <source>
        <dbReference type="EMBL" id="QRR01390.1"/>
    </source>
</evidence>
<reference evidence="2 3" key="1">
    <citation type="submission" date="2020-06" db="EMBL/GenBank/DDBJ databases">
        <title>Dyadobacter sandarakinus sp. nov., isolated from the soil of the Arctic Yellow River Station.</title>
        <authorList>
            <person name="Zhang Y."/>
            <person name="Peng F."/>
        </authorList>
    </citation>
    <scope>NUCLEOTIDE SEQUENCE [LARGE SCALE GENOMIC DNA]</scope>
    <source>
        <strain evidence="2 3">Q3-56</strain>
    </source>
</reference>
<evidence type="ECO:0008006" key="4">
    <source>
        <dbReference type="Google" id="ProtNLM"/>
    </source>
</evidence>
<sequence length="138" mass="15305">MKQLLLSFSLLLVLFACKKDSPTPEPEIKDIVGKWKVTAHEQKVNGTNSWVPVNGAPYYLVIRNDGLILDLNGCPNCAPKSYYVNGVLFEAKQKEPVSSQCPIVDCIGCATWDIDQTGDELIVTLCDPTGTRTKYIRE</sequence>
<dbReference type="PROSITE" id="PS51257">
    <property type="entry name" value="PROKAR_LIPOPROTEIN"/>
    <property type="match status" value="1"/>
</dbReference>
<dbReference type="EMBL" id="CP056775">
    <property type="protein sequence ID" value="QRR01390.1"/>
    <property type="molecule type" value="Genomic_DNA"/>
</dbReference>
<accession>A0ABX7I6H5</accession>
<organism evidence="2 3">
    <name type="scientific">Dyadobacter sandarakinus</name>
    <dbReference type="NCBI Taxonomy" id="2747268"/>
    <lineage>
        <taxon>Bacteria</taxon>
        <taxon>Pseudomonadati</taxon>
        <taxon>Bacteroidota</taxon>
        <taxon>Cytophagia</taxon>
        <taxon>Cytophagales</taxon>
        <taxon>Spirosomataceae</taxon>
        <taxon>Dyadobacter</taxon>
    </lineage>
</organism>
<keyword evidence="1" id="KW-0732">Signal</keyword>
<proteinExistence type="predicted"/>